<evidence type="ECO:0000313" key="2">
    <source>
        <dbReference type="Proteomes" id="UP001177670"/>
    </source>
</evidence>
<proteinExistence type="predicted"/>
<reference evidence="1" key="1">
    <citation type="submission" date="2021-10" db="EMBL/GenBank/DDBJ databases">
        <title>Melipona bicolor Genome sequencing and assembly.</title>
        <authorList>
            <person name="Araujo N.S."/>
            <person name="Arias M.C."/>
        </authorList>
    </citation>
    <scope>NUCLEOTIDE SEQUENCE</scope>
    <source>
        <strain evidence="1">USP_2M_L1-L4_2017</strain>
        <tissue evidence="1">Whole body</tissue>
    </source>
</reference>
<organism evidence="1 2">
    <name type="scientific">Melipona bicolor</name>
    <dbReference type="NCBI Taxonomy" id="60889"/>
    <lineage>
        <taxon>Eukaryota</taxon>
        <taxon>Metazoa</taxon>
        <taxon>Ecdysozoa</taxon>
        <taxon>Arthropoda</taxon>
        <taxon>Hexapoda</taxon>
        <taxon>Insecta</taxon>
        <taxon>Pterygota</taxon>
        <taxon>Neoptera</taxon>
        <taxon>Endopterygota</taxon>
        <taxon>Hymenoptera</taxon>
        <taxon>Apocrita</taxon>
        <taxon>Aculeata</taxon>
        <taxon>Apoidea</taxon>
        <taxon>Anthophila</taxon>
        <taxon>Apidae</taxon>
        <taxon>Melipona</taxon>
    </lineage>
</organism>
<evidence type="ECO:0000313" key="1">
    <source>
        <dbReference type="EMBL" id="KAK1122122.1"/>
    </source>
</evidence>
<dbReference type="EMBL" id="JAHYIQ010000024">
    <property type="protein sequence ID" value="KAK1122122.1"/>
    <property type="molecule type" value="Genomic_DNA"/>
</dbReference>
<gene>
    <name evidence="1" type="ORF">K0M31_009959</name>
</gene>
<sequence length="67" mass="7409">MFDKVLPYPTPFYFGVQQLRAGNATKATTFVESCRRNANRLTPGHLLRNNQEACSLEITGHDNGGAL</sequence>
<dbReference type="Proteomes" id="UP001177670">
    <property type="component" value="Unassembled WGS sequence"/>
</dbReference>
<accession>A0AA40FNU7</accession>
<dbReference type="AlphaFoldDB" id="A0AA40FNU7"/>
<protein>
    <submittedName>
        <fullName evidence="1">Uncharacterized protein</fullName>
    </submittedName>
</protein>
<comment type="caution">
    <text evidence="1">The sequence shown here is derived from an EMBL/GenBank/DDBJ whole genome shotgun (WGS) entry which is preliminary data.</text>
</comment>
<name>A0AA40FNU7_9HYME</name>
<keyword evidence="2" id="KW-1185">Reference proteome</keyword>